<dbReference type="InterPro" id="IPR001789">
    <property type="entry name" value="Sig_transdc_resp-reg_receiver"/>
</dbReference>
<evidence type="ECO:0000259" key="2">
    <source>
        <dbReference type="PROSITE" id="PS50110"/>
    </source>
</evidence>
<dbReference type="SMART" id="SM00448">
    <property type="entry name" value="REC"/>
    <property type="match status" value="1"/>
</dbReference>
<dbReference type="RefSeq" id="WP_317900741.1">
    <property type="nucleotide sequence ID" value="NZ_JAIRBC010000002.1"/>
</dbReference>
<accession>A0AAE3JRG0</accession>
<dbReference type="Gene3D" id="3.40.50.2300">
    <property type="match status" value="1"/>
</dbReference>
<keyword evidence="5" id="KW-1185">Reference proteome</keyword>
<feature type="domain" description="HTH LytTR-type" evidence="3">
    <location>
        <begin position="143"/>
        <end position="246"/>
    </location>
</feature>
<name>A0AAE3JRG0_9FLAO</name>
<dbReference type="InterPro" id="IPR011006">
    <property type="entry name" value="CheY-like_superfamily"/>
</dbReference>
<dbReference type="Gene3D" id="2.40.50.1020">
    <property type="entry name" value="LytTr DNA-binding domain"/>
    <property type="match status" value="1"/>
</dbReference>
<dbReference type="SMART" id="SM00850">
    <property type="entry name" value="LytTR"/>
    <property type="match status" value="1"/>
</dbReference>
<keyword evidence="1" id="KW-0597">Phosphoprotein</keyword>
<comment type="caution">
    <text evidence="4">The sequence shown here is derived from an EMBL/GenBank/DDBJ whole genome shotgun (WGS) entry which is preliminary data.</text>
</comment>
<dbReference type="PROSITE" id="PS50110">
    <property type="entry name" value="RESPONSE_REGULATORY"/>
    <property type="match status" value="1"/>
</dbReference>
<dbReference type="Proteomes" id="UP001200642">
    <property type="component" value="Unassembled WGS sequence"/>
</dbReference>
<feature type="domain" description="Response regulatory" evidence="2">
    <location>
        <begin position="3"/>
        <end position="115"/>
    </location>
</feature>
<dbReference type="SUPFAM" id="SSF52172">
    <property type="entry name" value="CheY-like"/>
    <property type="match status" value="1"/>
</dbReference>
<evidence type="ECO:0000313" key="5">
    <source>
        <dbReference type="Proteomes" id="UP001200642"/>
    </source>
</evidence>
<dbReference type="PANTHER" id="PTHR37299">
    <property type="entry name" value="TRANSCRIPTIONAL REGULATOR-RELATED"/>
    <property type="match status" value="1"/>
</dbReference>
<organism evidence="4 5">
    <name type="scientific">Cerina litoralis</name>
    <dbReference type="NCBI Taxonomy" id="2874477"/>
    <lineage>
        <taxon>Bacteria</taxon>
        <taxon>Pseudomonadati</taxon>
        <taxon>Bacteroidota</taxon>
        <taxon>Flavobacteriia</taxon>
        <taxon>Flavobacteriales</taxon>
        <taxon>Flavobacteriaceae</taxon>
        <taxon>Cerina</taxon>
    </lineage>
</organism>
<evidence type="ECO:0000256" key="1">
    <source>
        <dbReference type="PROSITE-ProRule" id="PRU00169"/>
    </source>
</evidence>
<evidence type="ECO:0000259" key="3">
    <source>
        <dbReference type="PROSITE" id="PS50930"/>
    </source>
</evidence>
<dbReference type="InterPro" id="IPR046947">
    <property type="entry name" value="LytR-like"/>
</dbReference>
<dbReference type="EMBL" id="JAIRBC010000002">
    <property type="protein sequence ID" value="MCG2459602.1"/>
    <property type="molecule type" value="Genomic_DNA"/>
</dbReference>
<dbReference type="AlphaFoldDB" id="A0AAE3JRG0"/>
<dbReference type="PROSITE" id="PS50930">
    <property type="entry name" value="HTH_LYTTR"/>
    <property type="match status" value="1"/>
</dbReference>
<reference evidence="4" key="1">
    <citation type="submission" date="2023-02" db="EMBL/GenBank/DDBJ databases">
        <title>Genome of Flavobacteriaceae gen. nov. sp. strain F89.</title>
        <authorList>
            <person name="Wang Y."/>
        </authorList>
    </citation>
    <scope>NUCLEOTIDE SEQUENCE</scope>
    <source>
        <strain evidence="4">F89</strain>
    </source>
</reference>
<evidence type="ECO:0000313" key="4">
    <source>
        <dbReference type="EMBL" id="MCG2459602.1"/>
    </source>
</evidence>
<proteinExistence type="predicted"/>
<sequence length="246" mass="28119">MIKAIIIDDEQHCINRLAKLLTSVNNICLLGSYSTVGTGIQGIRETRPDLVFLDVQIHQKTGFDLLKEIGKVDFEVIFTTAFDTYAVQAFRFSAVDYLLKPIDDDDLKAAVEKVNEKLEGKDFERKMDNLLNNIHKKDVHKKISIPTFDGLEFVEVSDIIRCQADVNYTHIFIKNRGKIMVSRTLKSFENLLSECNFFRVHNSHLINLDHIQKYTKGKGGYITMIDNACIEVSSRRRDDFLSAIAN</sequence>
<dbReference type="PANTHER" id="PTHR37299:SF1">
    <property type="entry name" value="STAGE 0 SPORULATION PROTEIN A HOMOLOG"/>
    <property type="match status" value="1"/>
</dbReference>
<keyword evidence="4" id="KW-0238">DNA-binding</keyword>
<dbReference type="GO" id="GO:0003677">
    <property type="term" value="F:DNA binding"/>
    <property type="evidence" value="ECO:0007669"/>
    <property type="project" value="UniProtKB-KW"/>
</dbReference>
<gene>
    <name evidence="4" type="ORF">K8352_02435</name>
</gene>
<dbReference type="GO" id="GO:0000156">
    <property type="term" value="F:phosphorelay response regulator activity"/>
    <property type="evidence" value="ECO:0007669"/>
    <property type="project" value="InterPro"/>
</dbReference>
<feature type="modified residue" description="4-aspartylphosphate" evidence="1">
    <location>
        <position position="54"/>
    </location>
</feature>
<dbReference type="InterPro" id="IPR007492">
    <property type="entry name" value="LytTR_DNA-bd_dom"/>
</dbReference>
<dbReference type="Pfam" id="PF00072">
    <property type="entry name" value="Response_reg"/>
    <property type="match status" value="1"/>
</dbReference>
<protein>
    <submittedName>
        <fullName evidence="4">LytTR family DNA-binding domain-containing protein</fullName>
    </submittedName>
</protein>
<dbReference type="Pfam" id="PF04397">
    <property type="entry name" value="LytTR"/>
    <property type="match status" value="1"/>
</dbReference>